<keyword evidence="6" id="KW-1185">Reference proteome</keyword>
<name>A0AAD9V3N3_ACRCE</name>
<evidence type="ECO:0000259" key="4">
    <source>
        <dbReference type="PROSITE" id="PS50089"/>
    </source>
</evidence>
<proteinExistence type="predicted"/>
<dbReference type="InterPro" id="IPR013083">
    <property type="entry name" value="Znf_RING/FYVE/PHD"/>
</dbReference>
<evidence type="ECO:0000313" key="5">
    <source>
        <dbReference type="EMBL" id="KAK2559952.1"/>
    </source>
</evidence>
<keyword evidence="1 3" id="KW-0863">Zinc-finger</keyword>
<feature type="domain" description="RING-type" evidence="4">
    <location>
        <begin position="49"/>
        <end position="82"/>
    </location>
</feature>
<dbReference type="InterPro" id="IPR001841">
    <property type="entry name" value="Znf_RING"/>
</dbReference>
<gene>
    <name evidence="5" type="ORF">P5673_017530</name>
</gene>
<reference evidence="5" key="2">
    <citation type="journal article" date="2023" name="Science">
        <title>Genomic signatures of disease resistance in endangered staghorn corals.</title>
        <authorList>
            <person name="Vollmer S.V."/>
            <person name="Selwyn J.D."/>
            <person name="Despard B.A."/>
            <person name="Roesel C.L."/>
        </authorList>
    </citation>
    <scope>NUCLEOTIDE SEQUENCE</scope>
    <source>
        <strain evidence="5">K2</strain>
    </source>
</reference>
<sequence length="92" mass="10541">MEDQTKISRNKVDEANQDPKPHIAVNKSLATKYQILEGEMRKLGESIKCCICTERKKNVMFLCSHGTCQYCGDEMVTCHICQKEITKKIQAF</sequence>
<accession>A0AAD9V3N3</accession>
<dbReference type="PROSITE" id="PS50089">
    <property type="entry name" value="ZF_RING_2"/>
    <property type="match status" value="1"/>
</dbReference>
<evidence type="ECO:0000313" key="6">
    <source>
        <dbReference type="Proteomes" id="UP001249851"/>
    </source>
</evidence>
<reference evidence="5" key="1">
    <citation type="journal article" date="2023" name="G3 (Bethesda)">
        <title>Whole genome assembly and annotation of the endangered Caribbean coral Acropora cervicornis.</title>
        <authorList>
            <person name="Selwyn J.D."/>
            <person name="Vollmer S.V."/>
        </authorList>
    </citation>
    <scope>NUCLEOTIDE SEQUENCE</scope>
    <source>
        <strain evidence="5">K2</strain>
    </source>
</reference>
<dbReference type="Pfam" id="PF13920">
    <property type="entry name" value="zf-C3HC4_3"/>
    <property type="match status" value="1"/>
</dbReference>
<keyword evidence="2" id="KW-0862">Zinc</keyword>
<protein>
    <submittedName>
        <fullName evidence="5">E3 ubiquitin-protein ligase MIB1</fullName>
    </submittedName>
</protein>
<evidence type="ECO:0000256" key="3">
    <source>
        <dbReference type="PROSITE-ProRule" id="PRU00175"/>
    </source>
</evidence>
<keyword evidence="1 3" id="KW-0479">Metal-binding</keyword>
<dbReference type="GO" id="GO:0008270">
    <property type="term" value="F:zinc ion binding"/>
    <property type="evidence" value="ECO:0007669"/>
    <property type="project" value="UniProtKB-KW"/>
</dbReference>
<dbReference type="EMBL" id="JARQWQ010000038">
    <property type="protein sequence ID" value="KAK2559952.1"/>
    <property type="molecule type" value="Genomic_DNA"/>
</dbReference>
<evidence type="ECO:0000256" key="2">
    <source>
        <dbReference type="ARBA" id="ARBA00022833"/>
    </source>
</evidence>
<dbReference type="Proteomes" id="UP001249851">
    <property type="component" value="Unassembled WGS sequence"/>
</dbReference>
<dbReference type="Gene3D" id="3.30.40.10">
    <property type="entry name" value="Zinc/RING finger domain, C3HC4 (zinc finger)"/>
    <property type="match status" value="1"/>
</dbReference>
<organism evidence="5 6">
    <name type="scientific">Acropora cervicornis</name>
    <name type="common">Staghorn coral</name>
    <dbReference type="NCBI Taxonomy" id="6130"/>
    <lineage>
        <taxon>Eukaryota</taxon>
        <taxon>Metazoa</taxon>
        <taxon>Cnidaria</taxon>
        <taxon>Anthozoa</taxon>
        <taxon>Hexacorallia</taxon>
        <taxon>Scleractinia</taxon>
        <taxon>Astrocoeniina</taxon>
        <taxon>Acroporidae</taxon>
        <taxon>Acropora</taxon>
    </lineage>
</organism>
<comment type="caution">
    <text evidence="5">The sequence shown here is derived from an EMBL/GenBank/DDBJ whole genome shotgun (WGS) entry which is preliminary data.</text>
</comment>
<evidence type="ECO:0000256" key="1">
    <source>
        <dbReference type="ARBA" id="ARBA00022771"/>
    </source>
</evidence>
<dbReference type="AlphaFoldDB" id="A0AAD9V3N3"/>